<organism evidence="2 3">
    <name type="scientific">Byssothecium circinans</name>
    <dbReference type="NCBI Taxonomy" id="147558"/>
    <lineage>
        <taxon>Eukaryota</taxon>
        <taxon>Fungi</taxon>
        <taxon>Dikarya</taxon>
        <taxon>Ascomycota</taxon>
        <taxon>Pezizomycotina</taxon>
        <taxon>Dothideomycetes</taxon>
        <taxon>Pleosporomycetidae</taxon>
        <taxon>Pleosporales</taxon>
        <taxon>Massarineae</taxon>
        <taxon>Massarinaceae</taxon>
        <taxon>Byssothecium</taxon>
    </lineage>
</organism>
<sequence length="671" mass="75419">MPSQKRSIRDFFAPIHRSSPLQDRSSSTQSAPNGRAESSSRDRPSVEATPRSNSLARQRQRPHPSPTSSPPAYPAIVRSAKTPQATPIDERPPTTSQSSGNSTVTSKRIVSNGEPMVLDSDSESDESLKDLDWPSKKKPILLPKSTMMSRPQVPAQDDELRKPPPRQKQDKAFKNFLQITQRSAEAERQIAEVKADLEKPLVEETTSAGQEITEDDLSNAMRNGDDPEKAKRLHLAIQRTNALQMDNVFHLFRDDWVTLSLKDSPFPMDGLPNHAWTSIFQGPSTRNQAFISGFAQQAFRFQQLPEELALWMIEQVCTSQSEALNDRYLEILGEHHSHLQSLLDKTRLFSIFVSIGTETQHLNPQTRITPFFEPEFNDKRPLPLSLVSICRLLQTAARWLQSEARSHALFTLFHVCMDDSVGSDIDVLHHVQDAVEALMCNVSDNKELASMLSDNVQLLLTRIDDPILQRQLVASLPAKSPLTAYFQRYLAFAFLLYPVPIDTPLDGAELPQLICKHLDRSPDFRITREMSYVALAANFELLDIAIGPGLLTVPYKPLLSPPPSQHDDFTPPGRLTSEEKAFNKTVDDLTHRLEIISDSIKDSGVADLTRMQAKDCCERLYRRLQNSVRIGGRRKVNVFGENPRLNFDTSAFKRLFQGKKTTTVDGAQGDD</sequence>
<dbReference type="OrthoDB" id="5350396at2759"/>
<keyword evidence="3" id="KW-1185">Reference proteome</keyword>
<accession>A0A6A5TBX1</accession>
<evidence type="ECO:0000256" key="1">
    <source>
        <dbReference type="SAM" id="MobiDB-lite"/>
    </source>
</evidence>
<feature type="compositionally biased region" description="Basic and acidic residues" evidence="1">
    <location>
        <begin position="126"/>
        <end position="135"/>
    </location>
</feature>
<evidence type="ECO:0000313" key="2">
    <source>
        <dbReference type="EMBL" id="KAF1949182.1"/>
    </source>
</evidence>
<reference evidence="2" key="1">
    <citation type="journal article" date="2020" name="Stud. Mycol.">
        <title>101 Dothideomycetes genomes: a test case for predicting lifestyles and emergence of pathogens.</title>
        <authorList>
            <person name="Haridas S."/>
            <person name="Albert R."/>
            <person name="Binder M."/>
            <person name="Bloem J."/>
            <person name="Labutti K."/>
            <person name="Salamov A."/>
            <person name="Andreopoulos B."/>
            <person name="Baker S."/>
            <person name="Barry K."/>
            <person name="Bills G."/>
            <person name="Bluhm B."/>
            <person name="Cannon C."/>
            <person name="Castanera R."/>
            <person name="Culley D."/>
            <person name="Daum C."/>
            <person name="Ezra D."/>
            <person name="Gonzalez J."/>
            <person name="Henrissat B."/>
            <person name="Kuo A."/>
            <person name="Liang C."/>
            <person name="Lipzen A."/>
            <person name="Lutzoni F."/>
            <person name="Magnuson J."/>
            <person name="Mondo S."/>
            <person name="Nolan M."/>
            <person name="Ohm R."/>
            <person name="Pangilinan J."/>
            <person name="Park H.-J."/>
            <person name="Ramirez L."/>
            <person name="Alfaro M."/>
            <person name="Sun H."/>
            <person name="Tritt A."/>
            <person name="Yoshinaga Y."/>
            <person name="Zwiers L.-H."/>
            <person name="Turgeon B."/>
            <person name="Goodwin S."/>
            <person name="Spatafora J."/>
            <person name="Crous P."/>
            <person name="Grigoriev I."/>
        </authorList>
    </citation>
    <scope>NUCLEOTIDE SEQUENCE</scope>
    <source>
        <strain evidence="2">CBS 675.92</strain>
    </source>
</reference>
<proteinExistence type="predicted"/>
<protein>
    <submittedName>
        <fullName evidence="2">Uncharacterized protein</fullName>
    </submittedName>
</protein>
<feature type="compositionally biased region" description="Polar residues" evidence="1">
    <location>
        <begin position="93"/>
        <end position="109"/>
    </location>
</feature>
<dbReference type="AlphaFoldDB" id="A0A6A5TBX1"/>
<dbReference type="Proteomes" id="UP000800035">
    <property type="component" value="Unassembled WGS sequence"/>
</dbReference>
<gene>
    <name evidence="2" type="ORF">CC80DRAFT_278291</name>
</gene>
<name>A0A6A5TBX1_9PLEO</name>
<feature type="compositionally biased region" description="Pro residues" evidence="1">
    <location>
        <begin position="63"/>
        <end position="73"/>
    </location>
</feature>
<evidence type="ECO:0000313" key="3">
    <source>
        <dbReference type="Proteomes" id="UP000800035"/>
    </source>
</evidence>
<feature type="compositionally biased region" description="Basic and acidic residues" evidence="1">
    <location>
        <begin position="158"/>
        <end position="168"/>
    </location>
</feature>
<dbReference type="EMBL" id="ML977040">
    <property type="protein sequence ID" value="KAF1949182.1"/>
    <property type="molecule type" value="Genomic_DNA"/>
</dbReference>
<feature type="compositionally biased region" description="Polar residues" evidence="1">
    <location>
        <begin position="19"/>
        <end position="32"/>
    </location>
</feature>
<feature type="region of interest" description="Disordered" evidence="1">
    <location>
        <begin position="1"/>
        <end position="168"/>
    </location>
</feature>